<dbReference type="RefSeq" id="WP_346038492.1">
    <property type="nucleotide sequence ID" value="NZ_BAAALV010000004.1"/>
</dbReference>
<dbReference type="Proteomes" id="UP001500784">
    <property type="component" value="Unassembled WGS sequence"/>
</dbReference>
<proteinExistence type="predicted"/>
<gene>
    <name evidence="1" type="ORF">GCM10009688_22860</name>
</gene>
<protein>
    <submittedName>
        <fullName evidence="1">TIGR04141 family sporadically distributed protein</fullName>
    </submittedName>
</protein>
<name>A0ABP5ALJ1_9MICC</name>
<sequence length="547" mass="60642">MIRNAELFAVTVYMLEGRLNVNRQIRESYRSKEDFNISDVSVAGRDGVLLKGSIPKERTNWSVPLGEWIDDPALATIGQSTAAALLLLPAKDASKNTWALSFGMGLHALEQSRIISGLGRKIAVRQADPDHLKSVTHSRLDQRALVARTSIPGGDDLAAYGVGGIADLISRVVAPADLEGMHARSVRGDKTIEIRGADAIKLPLARDPKLLLKDLDTLESLLLLDPHSRLSEIEQLQAVKKADTRWKLLQQSLDSALGTAGQDDLGLSWPTESADAAVPISHFRITGAPRGFNNDDEREPSLQTLLEPLVELPPGRRVERLDSMKVQAFSDDDEAASPLLPAKRWIVFETSLPGDGGRYCLHDGRWYELDRQLNDRLTERTRLIFDRDSPLQSLPAWAAGHEADYNDEIAKTLGGVNLDAKLIKCESNRDGFEACDVLTRDQVFIHVKNVDRSSPLSHLLAQAAVSTQTLLQDVSAREALRTRVEIAGGDPSWVPDRPRKVVLVMCRDREINAETLYAFSRMRLVNLAEEFELWNVDLSVQWVERTA</sequence>
<dbReference type="InterPro" id="IPR026487">
    <property type="entry name" value="CHP04141"/>
</dbReference>
<evidence type="ECO:0000313" key="2">
    <source>
        <dbReference type="Proteomes" id="UP001500784"/>
    </source>
</evidence>
<accession>A0ABP5ALJ1</accession>
<comment type="caution">
    <text evidence="1">The sequence shown here is derived from an EMBL/GenBank/DDBJ whole genome shotgun (WGS) entry which is preliminary data.</text>
</comment>
<evidence type="ECO:0000313" key="1">
    <source>
        <dbReference type="EMBL" id="GAA1917211.1"/>
    </source>
</evidence>
<dbReference type="NCBIfam" id="TIGR04141">
    <property type="entry name" value="TIGR04141 family sporadically distributed protein"/>
    <property type="match status" value="1"/>
</dbReference>
<organism evidence="1 2">
    <name type="scientific">Arthrobacter gandavensis</name>
    <dbReference type="NCBI Taxonomy" id="169960"/>
    <lineage>
        <taxon>Bacteria</taxon>
        <taxon>Bacillati</taxon>
        <taxon>Actinomycetota</taxon>
        <taxon>Actinomycetes</taxon>
        <taxon>Micrococcales</taxon>
        <taxon>Micrococcaceae</taxon>
        <taxon>Arthrobacter</taxon>
    </lineage>
</organism>
<keyword evidence="2" id="KW-1185">Reference proteome</keyword>
<dbReference type="EMBL" id="BAAALV010000004">
    <property type="protein sequence ID" value="GAA1917211.1"/>
    <property type="molecule type" value="Genomic_DNA"/>
</dbReference>
<dbReference type="Pfam" id="PF19614">
    <property type="entry name" value="DUF6119"/>
    <property type="match status" value="1"/>
</dbReference>
<reference evidence="2" key="1">
    <citation type="journal article" date="2019" name="Int. J. Syst. Evol. Microbiol.">
        <title>The Global Catalogue of Microorganisms (GCM) 10K type strain sequencing project: providing services to taxonomists for standard genome sequencing and annotation.</title>
        <authorList>
            <consortium name="The Broad Institute Genomics Platform"/>
            <consortium name="The Broad Institute Genome Sequencing Center for Infectious Disease"/>
            <person name="Wu L."/>
            <person name="Ma J."/>
        </authorList>
    </citation>
    <scope>NUCLEOTIDE SEQUENCE [LARGE SCALE GENOMIC DNA]</scope>
    <source>
        <strain evidence="2">JCM 13316</strain>
    </source>
</reference>